<organism evidence="1 2">
    <name type="scientific">Venturia nashicola</name>
    <dbReference type="NCBI Taxonomy" id="86259"/>
    <lineage>
        <taxon>Eukaryota</taxon>
        <taxon>Fungi</taxon>
        <taxon>Dikarya</taxon>
        <taxon>Ascomycota</taxon>
        <taxon>Pezizomycotina</taxon>
        <taxon>Dothideomycetes</taxon>
        <taxon>Pleosporomycetidae</taxon>
        <taxon>Venturiales</taxon>
        <taxon>Venturiaceae</taxon>
        <taxon>Venturia</taxon>
    </lineage>
</organism>
<dbReference type="EMBL" id="SNSC02000005">
    <property type="protein sequence ID" value="TID24051.1"/>
    <property type="molecule type" value="Genomic_DNA"/>
</dbReference>
<dbReference type="Proteomes" id="UP000298493">
    <property type="component" value="Unassembled WGS sequence"/>
</dbReference>
<keyword evidence="2" id="KW-1185">Reference proteome</keyword>
<dbReference type="AlphaFoldDB" id="A0A4Z1PFE2"/>
<sequence>MLDRGTYLKPAIWALSRLKLQYILFLRATHSQHRGERASDAIVLDLRLSWAVHCHALKYANYVLQFHFEEPFCSLAQFNACSTLPKILNHYTNT</sequence>
<evidence type="ECO:0000313" key="2">
    <source>
        <dbReference type="Proteomes" id="UP000298493"/>
    </source>
</evidence>
<protein>
    <submittedName>
        <fullName evidence="1">Uncharacterized protein</fullName>
    </submittedName>
</protein>
<name>A0A4Z1PFE2_9PEZI</name>
<evidence type="ECO:0000313" key="1">
    <source>
        <dbReference type="EMBL" id="TID24051.1"/>
    </source>
</evidence>
<comment type="caution">
    <text evidence="1">The sequence shown here is derived from an EMBL/GenBank/DDBJ whole genome shotgun (WGS) entry which is preliminary data.</text>
</comment>
<proteinExistence type="predicted"/>
<gene>
    <name evidence="1" type="ORF">E6O75_ATG02416</name>
</gene>
<reference evidence="1 2" key="1">
    <citation type="submission" date="2019-04" db="EMBL/GenBank/DDBJ databases">
        <title>High contiguity whole genome sequence and gene annotation resource for two Venturia nashicola isolates.</title>
        <authorList>
            <person name="Prokchorchik M."/>
            <person name="Won K."/>
            <person name="Lee Y."/>
            <person name="Choi E.D."/>
            <person name="Segonzac C."/>
            <person name="Sohn K.H."/>
        </authorList>
    </citation>
    <scope>NUCLEOTIDE SEQUENCE [LARGE SCALE GENOMIC DNA]</scope>
    <source>
        <strain evidence="1 2">PRI2</strain>
    </source>
</reference>
<accession>A0A4Z1PFE2</accession>